<comment type="caution">
    <text evidence="2">The sequence shown here is derived from an EMBL/GenBank/DDBJ whole genome shotgun (WGS) entry which is preliminary data.</text>
</comment>
<evidence type="ECO:0000313" key="3">
    <source>
        <dbReference type="Proteomes" id="UP000009881"/>
    </source>
</evidence>
<dbReference type="PATRIC" id="fig|1238182.3.peg.3759"/>
<organism evidence="2 3">
    <name type="scientific">Caenispirillum salinarum AK4</name>
    <dbReference type="NCBI Taxonomy" id="1238182"/>
    <lineage>
        <taxon>Bacteria</taxon>
        <taxon>Pseudomonadati</taxon>
        <taxon>Pseudomonadota</taxon>
        <taxon>Alphaproteobacteria</taxon>
        <taxon>Rhodospirillales</taxon>
        <taxon>Novispirillaceae</taxon>
        <taxon>Caenispirillum</taxon>
    </lineage>
</organism>
<dbReference type="EMBL" id="ANHY01000020">
    <property type="protein sequence ID" value="EKV27303.1"/>
    <property type="molecule type" value="Genomic_DNA"/>
</dbReference>
<dbReference type="eggNOG" id="COG1633">
    <property type="taxonomic scope" value="Bacteria"/>
</dbReference>
<dbReference type="SUPFAM" id="SSF47240">
    <property type="entry name" value="Ferritin-like"/>
    <property type="match status" value="2"/>
</dbReference>
<feature type="region of interest" description="Disordered" evidence="1">
    <location>
        <begin position="413"/>
        <end position="438"/>
    </location>
</feature>
<evidence type="ECO:0000256" key="1">
    <source>
        <dbReference type="SAM" id="MobiDB-lite"/>
    </source>
</evidence>
<evidence type="ECO:0000313" key="2">
    <source>
        <dbReference type="EMBL" id="EKV27303.1"/>
    </source>
</evidence>
<dbReference type="STRING" id="1238182.C882_1805"/>
<reference evidence="2 3" key="1">
    <citation type="journal article" date="2013" name="Genome Announc.">
        <title>Draft Genome Sequence of an Alphaproteobacterium, Caenispirillum salinarum AK4(T), Isolated from a Solar Saltern.</title>
        <authorList>
            <person name="Khatri I."/>
            <person name="Singh A."/>
            <person name="Korpole S."/>
            <person name="Pinnaka A.K."/>
            <person name="Subramanian S."/>
        </authorList>
    </citation>
    <scope>NUCLEOTIDE SEQUENCE [LARGE SCALE GENOMIC DNA]</scope>
    <source>
        <strain evidence="2 3">AK4</strain>
    </source>
</reference>
<proteinExistence type="predicted"/>
<sequence>MKWKKLRLAGFAETGGRGMTFGRHPDTAPEAPSMTFNPLAETGIPLDQQLRTWSELNVEPYDTRSVDPYTRCRIIVMNGAEMESQWFSHQFARHCPDLDIKRKLAEGRRIEQQQQKVCNWLIPATEDVLEVTIGYEQVAVDLTAWIARQEPDPYARQAYEFGLLEDFDHLYRYANLLDLKNPRKAAELVGELTEIMPGRPTIDEHRHPHDDIRKPLSKDGDPRSVMHAMTITAAEQQTMNFYNNVGNRPEDPLARALYLEIAQIEEQHVTHYESLLPPDTTWAERLVMHEYNECWLYWSFAQTETDPRIKQVWETHLAMEIEQLKAAVELAKKMDGKDPTAMLPDTLPEAMTFETNKDFVRKVLHEQVNLTGNLTEFVPVSELPAENRYAWYREQVNGTGPVPSEEIIDRHRQETGDEYRLETEGPHPVEALRNKAAE</sequence>
<keyword evidence="3" id="KW-1185">Reference proteome</keyword>
<name>K9H9L0_9PROT</name>
<gene>
    <name evidence="2" type="ORF">C882_1805</name>
</gene>
<dbReference type="AlphaFoldDB" id="K9H9L0"/>
<dbReference type="InterPro" id="IPR009078">
    <property type="entry name" value="Ferritin-like_SF"/>
</dbReference>
<feature type="region of interest" description="Disordered" evidence="1">
    <location>
        <begin position="199"/>
        <end position="219"/>
    </location>
</feature>
<dbReference type="Proteomes" id="UP000009881">
    <property type="component" value="Unassembled WGS sequence"/>
</dbReference>
<feature type="compositionally biased region" description="Basic and acidic residues" evidence="1">
    <location>
        <begin position="201"/>
        <end position="219"/>
    </location>
</feature>
<protein>
    <submittedName>
        <fullName evidence="2">Uncharacterized protein</fullName>
    </submittedName>
</protein>
<accession>K9H9L0</accession>